<keyword evidence="3 17" id="KW-0575">Peroxidase</keyword>
<feature type="disulfide bond" evidence="16">
    <location>
        <begin position="186"/>
        <end position="211"/>
    </location>
</feature>
<dbReference type="InterPro" id="IPR002016">
    <property type="entry name" value="Haem_peroxidase"/>
</dbReference>
<feature type="binding site" evidence="14">
    <location>
        <position position="60"/>
    </location>
    <ligand>
        <name>Ca(2+)</name>
        <dbReference type="ChEBI" id="CHEBI:29108"/>
        <label>1</label>
    </ligand>
</feature>
<keyword evidence="11 17" id="KW-0376">Hydrogen peroxide</keyword>
<dbReference type="CDD" id="cd00693">
    <property type="entry name" value="secretory_peroxidase"/>
    <property type="match status" value="1"/>
</dbReference>
<reference evidence="19" key="2">
    <citation type="submission" date="2018-04" db="EMBL/GenBank/DDBJ databases">
        <title>OnivRS2 (Oryza nivara Reference Sequence Version 2).</title>
        <authorList>
            <person name="Zhang J."/>
            <person name="Kudrna D."/>
            <person name="Lee S."/>
            <person name="Talag J."/>
            <person name="Rajasekar S."/>
            <person name="Welchert J."/>
            <person name="Hsing Y.-I."/>
            <person name="Wing R.A."/>
        </authorList>
    </citation>
    <scope>NUCLEOTIDE SEQUENCE [LARGE SCALE GENOMIC DNA]</scope>
    <source>
        <strain evidence="19">SL10</strain>
    </source>
</reference>
<dbReference type="InterPro" id="IPR033905">
    <property type="entry name" value="Secretory_peroxidase"/>
</dbReference>
<dbReference type="Gene3D" id="1.10.520.10">
    <property type="match status" value="1"/>
</dbReference>
<evidence type="ECO:0000256" key="3">
    <source>
        <dbReference type="ARBA" id="ARBA00022559"/>
    </source>
</evidence>
<dbReference type="EnsemblPlants" id="ONIVA05G08600.1">
    <property type="protein sequence ID" value="ONIVA05G08600.1"/>
    <property type="gene ID" value="ONIVA05G08600"/>
</dbReference>
<comment type="cofactor">
    <cofactor evidence="14 17">
        <name>Ca(2+)</name>
        <dbReference type="ChEBI" id="CHEBI:29108"/>
    </cofactor>
    <text evidence="14 17">Binds 2 calcium ions per subunit.</text>
</comment>
<proteinExistence type="inferred from homology"/>
<dbReference type="PRINTS" id="PR00458">
    <property type="entry name" value="PEROXIDASE"/>
</dbReference>
<evidence type="ECO:0000256" key="5">
    <source>
        <dbReference type="ARBA" id="ARBA00022723"/>
    </source>
</evidence>
<keyword evidence="10" id="KW-0873">Pyrrolidone carboxylic acid</keyword>
<comment type="subcellular location">
    <subcellularLocation>
        <location evidence="17">Secreted</location>
    </subcellularLocation>
</comment>
<organism evidence="19">
    <name type="scientific">Oryza nivara</name>
    <name type="common">Indian wild rice</name>
    <name type="synonym">Oryza sativa f. spontanea</name>
    <dbReference type="NCBI Taxonomy" id="4536"/>
    <lineage>
        <taxon>Eukaryota</taxon>
        <taxon>Viridiplantae</taxon>
        <taxon>Streptophyta</taxon>
        <taxon>Embryophyta</taxon>
        <taxon>Tracheophyta</taxon>
        <taxon>Spermatophyta</taxon>
        <taxon>Magnoliopsida</taxon>
        <taxon>Liliopsida</taxon>
        <taxon>Poales</taxon>
        <taxon>Poaceae</taxon>
        <taxon>BOP clade</taxon>
        <taxon>Oryzoideae</taxon>
        <taxon>Oryzeae</taxon>
        <taxon>Oryzinae</taxon>
        <taxon>Oryza</taxon>
    </lineage>
</organism>
<dbReference type="OMA" id="VMDPRTA"/>
<evidence type="ECO:0000256" key="17">
    <source>
        <dbReference type="RuleBase" id="RU362060"/>
    </source>
</evidence>
<evidence type="ECO:0000256" key="2">
    <source>
        <dbReference type="ARBA" id="ARBA00006873"/>
    </source>
</evidence>
<evidence type="ECO:0000256" key="7">
    <source>
        <dbReference type="ARBA" id="ARBA00023002"/>
    </source>
</evidence>
<evidence type="ECO:0000313" key="20">
    <source>
        <dbReference type="Proteomes" id="UP000006591"/>
    </source>
</evidence>
<dbReference type="GO" id="GO:0006979">
    <property type="term" value="P:response to oxidative stress"/>
    <property type="evidence" value="ECO:0007669"/>
    <property type="project" value="UniProtKB-UniRule"/>
</dbReference>
<evidence type="ECO:0000256" key="13">
    <source>
        <dbReference type="PIRSR" id="PIRSR600823-2"/>
    </source>
</evidence>
<keyword evidence="20" id="KW-1185">Reference proteome</keyword>
<evidence type="ECO:0000313" key="19">
    <source>
        <dbReference type="EnsemblPlants" id="ONIVA05G08600.1"/>
    </source>
</evidence>
<feature type="binding site" evidence="14">
    <location>
        <position position="235"/>
    </location>
    <ligand>
        <name>Ca(2+)</name>
        <dbReference type="ChEBI" id="CHEBI:29108"/>
        <label>2</label>
    </ligand>
</feature>
<reference evidence="19" key="1">
    <citation type="submission" date="2015-04" db="UniProtKB">
        <authorList>
            <consortium name="EnsemblPlants"/>
        </authorList>
    </citation>
    <scope>IDENTIFICATION</scope>
    <source>
        <strain evidence="19">SL10</strain>
    </source>
</reference>
<dbReference type="GO" id="GO:0042744">
    <property type="term" value="P:hydrogen peroxide catabolic process"/>
    <property type="evidence" value="ECO:0007669"/>
    <property type="project" value="UniProtKB-KW"/>
</dbReference>
<dbReference type="GO" id="GO:0140825">
    <property type="term" value="F:lactoperoxidase activity"/>
    <property type="evidence" value="ECO:0007669"/>
    <property type="project" value="UniProtKB-EC"/>
</dbReference>
<dbReference type="GO" id="GO:0005576">
    <property type="term" value="C:extracellular region"/>
    <property type="evidence" value="ECO:0007669"/>
    <property type="project" value="UniProtKB-SubCell"/>
</dbReference>
<feature type="active site" description="Proton acceptor" evidence="12">
    <location>
        <position position="50"/>
    </location>
</feature>
<evidence type="ECO:0000256" key="12">
    <source>
        <dbReference type="PIRSR" id="PIRSR600823-1"/>
    </source>
</evidence>
<evidence type="ECO:0000256" key="16">
    <source>
        <dbReference type="PIRSR" id="PIRSR600823-5"/>
    </source>
</evidence>
<feature type="binding site" evidence="13">
    <location>
        <position position="149"/>
    </location>
    <ligand>
        <name>substrate</name>
    </ligand>
</feature>
<dbReference type="Gene3D" id="1.10.420.10">
    <property type="entry name" value="Peroxidase, domain 2"/>
    <property type="match status" value="1"/>
</dbReference>
<feature type="site" description="Transition state stabilizer" evidence="15">
    <location>
        <position position="46"/>
    </location>
</feature>
<dbReference type="InterPro" id="IPR019793">
    <property type="entry name" value="Peroxidases_heam-ligand_BS"/>
</dbReference>
<dbReference type="AlphaFoldDB" id="A0A0E0HBA6"/>
<comment type="similarity">
    <text evidence="17">Belongs to the peroxidase family. Classical plant (class III) peroxidase subfamily.</text>
</comment>
<dbReference type="SUPFAM" id="SSF48113">
    <property type="entry name" value="Heme-dependent peroxidases"/>
    <property type="match status" value="1"/>
</dbReference>
<evidence type="ECO:0000256" key="14">
    <source>
        <dbReference type="PIRSR" id="PIRSR600823-3"/>
    </source>
</evidence>
<dbReference type="InterPro" id="IPR000823">
    <property type="entry name" value="Peroxidase_pln"/>
</dbReference>
<evidence type="ECO:0000256" key="10">
    <source>
        <dbReference type="ARBA" id="ARBA00023283"/>
    </source>
</evidence>
<keyword evidence="4 17" id="KW-0349">Heme</keyword>
<evidence type="ECO:0000256" key="9">
    <source>
        <dbReference type="ARBA" id="ARBA00023157"/>
    </source>
</evidence>
<dbReference type="HOGENOM" id="CLU_010543_0_3_1"/>
<dbReference type="PANTHER" id="PTHR31517">
    <property type="match status" value="1"/>
</dbReference>
<accession>A0A0E0HBA6</accession>
<dbReference type="STRING" id="4536.A0A0E0HBA6"/>
<evidence type="ECO:0000256" key="1">
    <source>
        <dbReference type="ARBA" id="ARBA00000189"/>
    </source>
</evidence>
<keyword evidence="9 16" id="KW-1015">Disulfide bond</keyword>
<feature type="disulfide bond" evidence="16">
    <location>
        <begin position="52"/>
        <end position="57"/>
    </location>
</feature>
<comment type="function">
    <text evidence="17">Removal of H(2)O(2), oxidation of toxic reductants, biosynthesis and degradation of lignin, suberization, auxin catabolism, response to environmental stresses such as wounding, pathogen attack and oxidative stress.</text>
</comment>
<dbReference type="PRINTS" id="PR00461">
    <property type="entry name" value="PLPEROXIDASE"/>
</dbReference>
<dbReference type="Proteomes" id="UP000006591">
    <property type="component" value="Chromosome 5"/>
</dbReference>
<comment type="cofactor">
    <cofactor evidence="14 17">
        <name>heme b</name>
        <dbReference type="ChEBI" id="CHEBI:60344"/>
    </cofactor>
    <text evidence="14 17">Binds 1 heme b (iron(II)-protoporphyrin IX) group per subunit.</text>
</comment>
<protein>
    <recommendedName>
        <fullName evidence="17">Peroxidase</fullName>
        <ecNumber evidence="17">1.11.1.7</ecNumber>
    </recommendedName>
</protein>
<feature type="binding site" evidence="14">
    <location>
        <position position="230"/>
    </location>
    <ligand>
        <name>Ca(2+)</name>
        <dbReference type="ChEBI" id="CHEBI:29108"/>
        <label>2</label>
    </ligand>
</feature>
<dbReference type="EC" id="1.11.1.7" evidence="17"/>
<evidence type="ECO:0000256" key="8">
    <source>
        <dbReference type="ARBA" id="ARBA00023004"/>
    </source>
</evidence>
<keyword evidence="17" id="KW-0964">Secreted</keyword>
<comment type="similarity">
    <text evidence="2">Belongs to the peroxidase family. Ascorbate peroxidase subfamily.</text>
</comment>
<name>A0A0E0HBA6_ORYNI</name>
<feature type="binding site" evidence="14">
    <location>
        <position position="54"/>
    </location>
    <ligand>
        <name>Ca(2+)</name>
        <dbReference type="ChEBI" id="CHEBI:29108"/>
        <label>1</label>
    </ligand>
</feature>
<keyword evidence="7 17" id="KW-0560">Oxidoreductase</keyword>
<evidence type="ECO:0000256" key="6">
    <source>
        <dbReference type="ARBA" id="ARBA00022837"/>
    </source>
</evidence>
<evidence type="ECO:0000256" key="4">
    <source>
        <dbReference type="ARBA" id="ARBA00022617"/>
    </source>
</evidence>
<feature type="disulfide bond" evidence="16">
    <location>
        <begin position="106"/>
        <end position="303"/>
    </location>
</feature>
<feature type="binding site" evidence="14">
    <location>
        <position position="56"/>
    </location>
    <ligand>
        <name>Ca(2+)</name>
        <dbReference type="ChEBI" id="CHEBI:29108"/>
        <label>1</label>
    </ligand>
</feature>
<dbReference type="GO" id="GO:0046872">
    <property type="term" value="F:metal ion binding"/>
    <property type="evidence" value="ECO:0007669"/>
    <property type="project" value="UniProtKB-UniRule"/>
</dbReference>
<keyword evidence="5 14" id="KW-0479">Metal-binding</keyword>
<feature type="binding site" description="axial binding residue" evidence="14">
    <location>
        <position position="179"/>
    </location>
    <ligand>
        <name>heme b</name>
        <dbReference type="ChEBI" id="CHEBI:60344"/>
    </ligand>
    <ligandPart>
        <name>Fe</name>
        <dbReference type="ChEBI" id="CHEBI:18248"/>
    </ligandPart>
</feature>
<feature type="binding site" evidence="14">
    <location>
        <position position="58"/>
    </location>
    <ligand>
        <name>Ca(2+)</name>
        <dbReference type="ChEBI" id="CHEBI:29108"/>
        <label>1</label>
    </ligand>
</feature>
<feature type="binding site" evidence="14">
    <location>
        <position position="51"/>
    </location>
    <ligand>
        <name>Ca(2+)</name>
        <dbReference type="ChEBI" id="CHEBI:29108"/>
        <label>1</label>
    </ligand>
</feature>
<evidence type="ECO:0000256" key="11">
    <source>
        <dbReference type="ARBA" id="ARBA00023324"/>
    </source>
</evidence>
<dbReference type="GO" id="GO:0020037">
    <property type="term" value="F:heme binding"/>
    <property type="evidence" value="ECO:0007669"/>
    <property type="project" value="UniProtKB-UniRule"/>
</dbReference>
<feature type="binding site" evidence="14">
    <location>
        <position position="180"/>
    </location>
    <ligand>
        <name>Ca(2+)</name>
        <dbReference type="ChEBI" id="CHEBI:29108"/>
        <label>2</label>
    </ligand>
</feature>
<feature type="disulfide bond" evidence="16">
    <location>
        <begin position="19"/>
        <end position="100"/>
    </location>
</feature>
<keyword evidence="6 14" id="KW-0106">Calcium</keyword>
<keyword evidence="8 14" id="KW-0408">Iron</keyword>
<dbReference type="SMR" id="A0A0E0HBA6"/>
<dbReference type="PANTHER" id="PTHR31517:SF81">
    <property type="entry name" value="PEROXIDASE"/>
    <property type="match status" value="1"/>
</dbReference>
<dbReference type="eggNOG" id="ENOG502QPVF">
    <property type="taxonomic scope" value="Eukaryota"/>
</dbReference>
<dbReference type="InterPro" id="IPR010255">
    <property type="entry name" value="Haem_peroxidase_sf"/>
</dbReference>
<dbReference type="Pfam" id="PF00141">
    <property type="entry name" value="peroxidase"/>
    <property type="match status" value="1"/>
</dbReference>
<dbReference type="PROSITE" id="PS00435">
    <property type="entry name" value="PEROXIDASE_1"/>
    <property type="match status" value="1"/>
</dbReference>
<evidence type="ECO:0000256" key="15">
    <source>
        <dbReference type="PIRSR" id="PIRSR600823-4"/>
    </source>
</evidence>
<sequence>MAAGAGAGGLSGDYYRRSCPQLELVVDMALAPVFAVDQTSPAALLRLFFHDCQVQGCDGSILLNSDERRNITSELGSDKNFGIRDVSTIGLVKAAVERACPGQVSCADIVVLAARSAVAHAGGPRIRGVPLGRRDATAASAERADAMLPDSFLGIDGALAMFQSKGMTVEETVAILGGHTLGGGHCATVDTARRGRGRSDAAFEAALRLACPAAAPRAVAAAVPVLSDATPSWFDNLYYWNAASGRGIFAVDAEEAADARTAGHVRRFAADGRRFFRAFSSAFVKLAMSGVLTGDEGEIRRRCDVVNH</sequence>
<feature type="domain" description="Plant heme peroxidase family profile" evidence="18">
    <location>
        <begin position="9"/>
        <end position="307"/>
    </location>
</feature>
<evidence type="ECO:0000259" key="18">
    <source>
        <dbReference type="PROSITE" id="PS50873"/>
    </source>
</evidence>
<comment type="catalytic activity">
    <reaction evidence="1 17">
        <text>2 a phenolic donor + H2O2 = 2 a phenolic radical donor + 2 H2O</text>
        <dbReference type="Rhea" id="RHEA:56136"/>
        <dbReference type="ChEBI" id="CHEBI:15377"/>
        <dbReference type="ChEBI" id="CHEBI:16240"/>
        <dbReference type="ChEBI" id="CHEBI:139520"/>
        <dbReference type="ChEBI" id="CHEBI:139521"/>
        <dbReference type="EC" id="1.11.1.7"/>
    </reaction>
</comment>
<dbReference type="PROSITE" id="PS50873">
    <property type="entry name" value="PEROXIDASE_4"/>
    <property type="match status" value="1"/>
</dbReference>
<dbReference type="Gramene" id="ONIVA05G08600.1">
    <property type="protein sequence ID" value="ONIVA05G08600.1"/>
    <property type="gene ID" value="ONIVA05G08600"/>
</dbReference>